<evidence type="ECO:0000313" key="1">
    <source>
        <dbReference type="EMBL" id="KAF2448984.1"/>
    </source>
</evidence>
<sequence length="401" mass="45013">MAPHLPSELLLLILEYISILPNATPSLASLCLTSQRLRGLAEPFLYASYSNANHTDKPHLFPTSLISRPELADYVQQIDIHVEDGLNPMPEDTFRHLRQAMDELHLPEALADCWKRLLASIGISRAAACAELSLLLASRKVQNIALQLSGLHEFSVIGHVLFETPNWPGRFDQVQSISVTSPAYLDMNIYSLAYMFKMPSLRRFEITGCKERSLGRALGWNSQGELEVDLGWWRQVQGSGVESIIIRAGDIPHYAVNALLNCCKAVKHLHLEVDLPWNEWQLFQFFRLEDALCRHAESLEYLVLLQDQSSKERQGIIGFHHTGPISFLPQLCKLRSAVVPLRALVAIPEVGSIEIVSEDGATMKFFDEADIRKYLPPSPESISICNEEVHYGTTMHLLGLA</sequence>
<protein>
    <recommendedName>
        <fullName evidence="3">F-box domain-containing protein</fullName>
    </recommendedName>
</protein>
<evidence type="ECO:0008006" key="3">
    <source>
        <dbReference type="Google" id="ProtNLM"/>
    </source>
</evidence>
<organism evidence="1 2">
    <name type="scientific">Karstenula rhodostoma CBS 690.94</name>
    <dbReference type="NCBI Taxonomy" id="1392251"/>
    <lineage>
        <taxon>Eukaryota</taxon>
        <taxon>Fungi</taxon>
        <taxon>Dikarya</taxon>
        <taxon>Ascomycota</taxon>
        <taxon>Pezizomycotina</taxon>
        <taxon>Dothideomycetes</taxon>
        <taxon>Pleosporomycetidae</taxon>
        <taxon>Pleosporales</taxon>
        <taxon>Massarineae</taxon>
        <taxon>Didymosphaeriaceae</taxon>
        <taxon>Karstenula</taxon>
    </lineage>
</organism>
<comment type="caution">
    <text evidence="1">The sequence shown here is derived from an EMBL/GenBank/DDBJ whole genome shotgun (WGS) entry which is preliminary data.</text>
</comment>
<gene>
    <name evidence="1" type="ORF">P171DRAFT_441263</name>
</gene>
<dbReference type="EMBL" id="MU001495">
    <property type="protein sequence ID" value="KAF2448984.1"/>
    <property type="molecule type" value="Genomic_DNA"/>
</dbReference>
<evidence type="ECO:0000313" key="2">
    <source>
        <dbReference type="Proteomes" id="UP000799764"/>
    </source>
</evidence>
<dbReference type="AlphaFoldDB" id="A0A9P4UEJ6"/>
<reference evidence="1" key="1">
    <citation type="journal article" date="2020" name="Stud. Mycol.">
        <title>101 Dothideomycetes genomes: a test case for predicting lifestyles and emergence of pathogens.</title>
        <authorList>
            <person name="Haridas S."/>
            <person name="Albert R."/>
            <person name="Binder M."/>
            <person name="Bloem J."/>
            <person name="Labutti K."/>
            <person name="Salamov A."/>
            <person name="Andreopoulos B."/>
            <person name="Baker S."/>
            <person name="Barry K."/>
            <person name="Bills G."/>
            <person name="Bluhm B."/>
            <person name="Cannon C."/>
            <person name="Castanera R."/>
            <person name="Culley D."/>
            <person name="Daum C."/>
            <person name="Ezra D."/>
            <person name="Gonzalez J."/>
            <person name="Henrissat B."/>
            <person name="Kuo A."/>
            <person name="Liang C."/>
            <person name="Lipzen A."/>
            <person name="Lutzoni F."/>
            <person name="Magnuson J."/>
            <person name="Mondo S."/>
            <person name="Nolan M."/>
            <person name="Ohm R."/>
            <person name="Pangilinan J."/>
            <person name="Park H.-J."/>
            <person name="Ramirez L."/>
            <person name="Alfaro M."/>
            <person name="Sun H."/>
            <person name="Tritt A."/>
            <person name="Yoshinaga Y."/>
            <person name="Zwiers L.-H."/>
            <person name="Turgeon B."/>
            <person name="Goodwin S."/>
            <person name="Spatafora J."/>
            <person name="Crous P."/>
            <person name="Grigoriev I."/>
        </authorList>
    </citation>
    <scope>NUCLEOTIDE SEQUENCE</scope>
    <source>
        <strain evidence="1">CBS 690.94</strain>
    </source>
</reference>
<dbReference type="OrthoDB" id="2520703at2759"/>
<proteinExistence type="predicted"/>
<dbReference type="Proteomes" id="UP000799764">
    <property type="component" value="Unassembled WGS sequence"/>
</dbReference>
<accession>A0A9P4UEJ6</accession>
<name>A0A9P4UEJ6_9PLEO</name>
<keyword evidence="2" id="KW-1185">Reference proteome</keyword>